<feature type="compositionally biased region" description="Low complexity" evidence="2">
    <location>
        <begin position="1"/>
        <end position="11"/>
    </location>
</feature>
<protein>
    <recommendedName>
        <fullName evidence="5">Tyr recombinase domain-containing protein</fullName>
    </recommendedName>
</protein>
<dbReference type="SUPFAM" id="SSF56349">
    <property type="entry name" value="DNA breaking-rejoining enzymes"/>
    <property type="match status" value="1"/>
</dbReference>
<comment type="caution">
    <text evidence="3">The sequence shown here is derived from an EMBL/GenBank/DDBJ whole genome shotgun (WGS) entry which is preliminary data.</text>
</comment>
<feature type="region of interest" description="Disordered" evidence="2">
    <location>
        <begin position="1"/>
        <end position="24"/>
    </location>
</feature>
<dbReference type="GO" id="GO:0003677">
    <property type="term" value="F:DNA binding"/>
    <property type="evidence" value="ECO:0007669"/>
    <property type="project" value="InterPro"/>
</dbReference>
<dbReference type="InterPro" id="IPR011010">
    <property type="entry name" value="DNA_brk_join_enz"/>
</dbReference>
<dbReference type="InParanoid" id="A0A409YWB2"/>
<name>A0A409YWB2_9AGAR</name>
<dbReference type="Proteomes" id="UP000284706">
    <property type="component" value="Unassembled WGS sequence"/>
</dbReference>
<dbReference type="OrthoDB" id="164951at2759"/>
<reference evidence="3 4" key="1">
    <citation type="journal article" date="2018" name="Evol. Lett.">
        <title>Horizontal gene cluster transfer increased hallucinogenic mushroom diversity.</title>
        <authorList>
            <person name="Reynolds H.T."/>
            <person name="Vijayakumar V."/>
            <person name="Gluck-Thaler E."/>
            <person name="Korotkin H.B."/>
            <person name="Matheny P.B."/>
            <person name="Slot J.C."/>
        </authorList>
    </citation>
    <scope>NUCLEOTIDE SEQUENCE [LARGE SCALE GENOMIC DNA]</scope>
    <source>
        <strain evidence="3 4">SRW20</strain>
    </source>
</reference>
<evidence type="ECO:0008006" key="5">
    <source>
        <dbReference type="Google" id="ProtNLM"/>
    </source>
</evidence>
<feature type="compositionally biased region" description="Basic and acidic residues" evidence="2">
    <location>
        <begin position="693"/>
        <end position="707"/>
    </location>
</feature>
<sequence length="713" mass="81432">MAKVKTTASTKTAREQKQAPTYAQARETVTTGIKQYGKSKNTLNSYDGYIRRGREFVAQFVKEQEAGERLWMAGGAELLMDEDDELLGKVEPDVSMDPDFHKAFDGPPLKCTPLAIAMFLAHKCFTEKLGKSTADGIHSAFVNYYSQLFVCLLFVDLAMTHHIHRENSDGVLAFRGPWDYDEATKKCKGNPARAPVVEDMLKACKNKDGESERRHSRAMSIEDMRRLHDYFSENCPVINLSMPFEDQREAIAGRGSHLFFNAFASSAFTIWLRIGEVTSLQYRHLEFLTGSRRAPFSNGEPHFFRLNLRNRKNWQKREKNGEHQLSGHKYNIYPQPDNPEMDMYTHLLDWLDFYEQFLLGRPLEPEDYLFPTVGANGASVQPSRPMSADVAQKKIIEWAKKAGIPNAELFTTHCFRRGGAQYRFMFAPVGRKWILARIRWWGGWAIGEHRDTLIRYLLDELWTYEQDHSDALRPNNPESNSFQPGEQPVTILEDVKQEISSHIRLEFANERRRMMDQVLAGGLVGPGMTGYRHMYPPLTAHAHQPLQPTSFGPAVVVATPFAVPSISKSITCPTAREDCQTVIYPAPHSATIPPPDVKPILPGISRGSGANAWKEVIRDWEHADPSRSLYVALKDWKEAWRKEKSIAVKYNVRKIVALEFIETYQRDETSFINDYPECRKGFTPLAVAIRQRQQERGAREVRSRRSDAQNSHC</sequence>
<proteinExistence type="predicted"/>
<dbReference type="InterPro" id="IPR013762">
    <property type="entry name" value="Integrase-like_cat_sf"/>
</dbReference>
<evidence type="ECO:0000313" key="3">
    <source>
        <dbReference type="EMBL" id="PPR07279.1"/>
    </source>
</evidence>
<dbReference type="GO" id="GO:0006310">
    <property type="term" value="P:DNA recombination"/>
    <property type="evidence" value="ECO:0007669"/>
    <property type="project" value="UniProtKB-KW"/>
</dbReference>
<keyword evidence="4" id="KW-1185">Reference proteome</keyword>
<keyword evidence="1" id="KW-0233">DNA recombination</keyword>
<dbReference type="AlphaFoldDB" id="A0A409YWB2"/>
<evidence type="ECO:0000313" key="4">
    <source>
        <dbReference type="Proteomes" id="UP000284706"/>
    </source>
</evidence>
<organism evidence="3 4">
    <name type="scientific">Gymnopilus dilepis</name>
    <dbReference type="NCBI Taxonomy" id="231916"/>
    <lineage>
        <taxon>Eukaryota</taxon>
        <taxon>Fungi</taxon>
        <taxon>Dikarya</taxon>
        <taxon>Basidiomycota</taxon>
        <taxon>Agaricomycotina</taxon>
        <taxon>Agaricomycetes</taxon>
        <taxon>Agaricomycetidae</taxon>
        <taxon>Agaricales</taxon>
        <taxon>Agaricineae</taxon>
        <taxon>Hymenogastraceae</taxon>
        <taxon>Gymnopilus</taxon>
    </lineage>
</organism>
<dbReference type="Gene3D" id="1.10.443.10">
    <property type="entry name" value="Intergrase catalytic core"/>
    <property type="match status" value="1"/>
</dbReference>
<dbReference type="GO" id="GO:0015074">
    <property type="term" value="P:DNA integration"/>
    <property type="evidence" value="ECO:0007669"/>
    <property type="project" value="InterPro"/>
</dbReference>
<dbReference type="EMBL" id="NHYE01000147">
    <property type="protein sequence ID" value="PPR07279.1"/>
    <property type="molecule type" value="Genomic_DNA"/>
</dbReference>
<gene>
    <name evidence="3" type="ORF">CVT26_012439</name>
</gene>
<dbReference type="STRING" id="231916.A0A409YWB2"/>
<evidence type="ECO:0000256" key="1">
    <source>
        <dbReference type="ARBA" id="ARBA00023172"/>
    </source>
</evidence>
<accession>A0A409YWB2</accession>
<feature type="region of interest" description="Disordered" evidence="2">
    <location>
        <begin position="693"/>
        <end position="713"/>
    </location>
</feature>
<evidence type="ECO:0000256" key="2">
    <source>
        <dbReference type="SAM" id="MobiDB-lite"/>
    </source>
</evidence>